<dbReference type="EMBL" id="CP042469">
    <property type="protein sequence ID" value="QOX66027.1"/>
    <property type="molecule type" value="Genomic_DNA"/>
</dbReference>
<evidence type="ECO:0000313" key="1">
    <source>
        <dbReference type="EMBL" id="QOX66027.1"/>
    </source>
</evidence>
<organism evidence="1 2">
    <name type="scientific">Anoxybacterium hadale</name>
    <dbReference type="NCBI Taxonomy" id="3408580"/>
    <lineage>
        <taxon>Bacteria</taxon>
        <taxon>Bacillati</taxon>
        <taxon>Bacillota</taxon>
        <taxon>Clostridia</taxon>
        <taxon>Peptostreptococcales</taxon>
        <taxon>Anaerovoracaceae</taxon>
        <taxon>Anoxybacterium</taxon>
    </lineage>
</organism>
<dbReference type="Proteomes" id="UP000594014">
    <property type="component" value="Chromosome"/>
</dbReference>
<sequence>MVMAVFAGCAGKVTDEESEGGSKDAPKKFALFMTHMSNAFTIELSDAVKAQAAELGVELTVNDAAQDVAKQISQIETAVNQGVDGIIIEPVSVDGILPGVKMAKEAGVTVVIVNQQISDPSAANAYVGVSNADGGEMEMTKAAEDIGGAGNVAFLYGPMGSDAQLGRLEGYQRVLSKNPDIKVAFESTAEWDTAKALSLVENWLQANKDLKAIVAQNDGMALGALKAIEDAKLQDSIKVYGLDATPDALQAVKDGRLAATVSQSTTAQGSEAMKACFAIASGETVDAEILVDFTLITKDNVDQFLK</sequence>
<accession>A0ACD1AHF1</accession>
<gene>
    <name evidence="1" type="ORF">FRZ06_20540</name>
</gene>
<reference evidence="1" key="1">
    <citation type="submission" date="2019-08" db="EMBL/GenBank/DDBJ databases">
        <title>Genome sequence of Clostridiales bacterium MT110.</title>
        <authorList>
            <person name="Cao J."/>
        </authorList>
    </citation>
    <scope>NUCLEOTIDE SEQUENCE</scope>
    <source>
        <strain evidence="1">MT110</strain>
    </source>
</reference>
<name>A0ACD1AHF1_9FIRM</name>
<keyword evidence="2" id="KW-1185">Reference proteome</keyword>
<protein>
    <submittedName>
        <fullName evidence="1">Sugar ABC transporter substrate-binding protein</fullName>
    </submittedName>
</protein>
<evidence type="ECO:0000313" key="2">
    <source>
        <dbReference type="Proteomes" id="UP000594014"/>
    </source>
</evidence>
<proteinExistence type="predicted"/>